<dbReference type="Proteomes" id="UP000186931">
    <property type="component" value="Unassembled WGS sequence"/>
</dbReference>
<dbReference type="GO" id="GO:0016491">
    <property type="term" value="F:oxidoreductase activity"/>
    <property type="evidence" value="ECO:0007669"/>
    <property type="project" value="InterPro"/>
</dbReference>
<dbReference type="CDD" id="cd03019">
    <property type="entry name" value="DsbA_DsbA"/>
    <property type="match status" value="1"/>
</dbReference>
<evidence type="ECO:0000256" key="4">
    <source>
        <dbReference type="ARBA" id="ARBA00022764"/>
    </source>
</evidence>
<evidence type="ECO:0000313" key="12">
    <source>
        <dbReference type="EMBL" id="OFE42387.1"/>
    </source>
</evidence>
<dbReference type="STRING" id="202956.BJN41_05960"/>
<evidence type="ECO:0000313" key="14">
    <source>
        <dbReference type="EMBL" id="QTD61924.1"/>
    </source>
</evidence>
<dbReference type="PIRSF" id="PIRSF001488">
    <property type="entry name" value="Tdi_protein"/>
    <property type="match status" value="1"/>
</dbReference>
<keyword evidence="17" id="KW-1185">Reference proteome</keyword>
<gene>
    <name evidence="12" type="ORF">BJN41_05960</name>
    <name evidence="13" type="ORF">GJD93_01115</name>
    <name evidence="11" type="ORF">HX110_05535</name>
    <name evidence="14" type="ORF">J4G45_01640</name>
</gene>
<keyword evidence="3 9" id="KW-0732">Signal</keyword>
<keyword evidence="5 7" id="KW-1015">Disulfide bond</keyword>
<evidence type="ECO:0000256" key="6">
    <source>
        <dbReference type="ARBA" id="ARBA00023284"/>
    </source>
</evidence>
<reference evidence="13" key="3">
    <citation type="submission" date="2019-11" db="EMBL/GenBank/DDBJ databases">
        <authorList>
            <person name="Yao H."/>
            <person name="Du X."/>
            <person name="Yu R."/>
            <person name="Li A."/>
        </authorList>
    </citation>
    <scope>NUCLEOTIDE SEQUENCE</scope>
    <source>
        <strain evidence="13">19110F47</strain>
    </source>
</reference>
<sequence>MKKFLLGSLATAIFAISGSTMAANFVAGKDYSVVANPGKVDVPGKIEVREFFWYGCGHCFTLEPYMQTWLRQLPKDVNFVRTPAAMNPVWEMNARGYYVSEALGVRKKTHLPLFHAIHDKGQQIFDQQSQAKFFVKYGVPEAKFNSMFNSFAITSKISQAKQLARQYQLTGVPAVVVNGKYIVQGDNGKVIQVVNYLVDQERKAKK</sequence>
<evidence type="ECO:0000313" key="11">
    <source>
        <dbReference type="EMBL" id="MDM1718614.1"/>
    </source>
</evidence>
<dbReference type="SUPFAM" id="SSF52833">
    <property type="entry name" value="Thioredoxin-like"/>
    <property type="match status" value="1"/>
</dbReference>
<keyword evidence="4 7" id="KW-0574">Periplasm</keyword>
<feature type="signal peptide" evidence="9">
    <location>
        <begin position="1"/>
        <end position="22"/>
    </location>
</feature>
<evidence type="ECO:0000256" key="7">
    <source>
        <dbReference type="PIRNR" id="PIRNR001488"/>
    </source>
</evidence>
<dbReference type="PROSITE" id="PS51352">
    <property type="entry name" value="THIOREDOXIN_2"/>
    <property type="match status" value="1"/>
</dbReference>
<dbReference type="EMBL" id="JACANG010000007">
    <property type="protein sequence ID" value="MDM1718614.1"/>
    <property type="molecule type" value="Genomic_DNA"/>
</dbReference>
<dbReference type="eggNOG" id="COG1651">
    <property type="taxonomic scope" value="Bacteria"/>
</dbReference>
<evidence type="ECO:0000313" key="13">
    <source>
        <dbReference type="EMBL" id="QGM26387.1"/>
    </source>
</evidence>
<dbReference type="InterPro" id="IPR023205">
    <property type="entry name" value="DsbA/DsbL"/>
</dbReference>
<reference evidence="14" key="6">
    <citation type="submission" date="2021-03" db="EMBL/GenBank/DDBJ databases">
        <authorList>
            <person name="Ma J."/>
        </authorList>
    </citation>
    <scope>NUCLEOTIDE SEQUENCE</scope>
    <source>
        <strain evidence="14">GX5</strain>
    </source>
</reference>
<dbReference type="InterPro" id="IPR001853">
    <property type="entry name" value="DSBA-like_thioredoxin_dom"/>
</dbReference>
<evidence type="ECO:0000256" key="2">
    <source>
        <dbReference type="ARBA" id="ARBA00005791"/>
    </source>
</evidence>
<comment type="subcellular location">
    <subcellularLocation>
        <location evidence="1 7">Periplasm</location>
    </subcellularLocation>
</comment>
<dbReference type="Proteomes" id="UP001174419">
    <property type="component" value="Unassembled WGS sequence"/>
</dbReference>
<dbReference type="EMBL" id="MKQS01000049">
    <property type="protein sequence ID" value="OFE42387.1"/>
    <property type="molecule type" value="Genomic_DNA"/>
</dbReference>
<protein>
    <recommendedName>
        <fullName evidence="7">Thiol:disulfide interchange protein</fullName>
    </recommendedName>
</protein>
<dbReference type="Gene3D" id="3.40.30.10">
    <property type="entry name" value="Glutaredoxin"/>
    <property type="match status" value="1"/>
</dbReference>
<evidence type="ECO:0000313" key="17">
    <source>
        <dbReference type="Proteomes" id="UP000663954"/>
    </source>
</evidence>
<reference evidence="11" key="7">
    <citation type="journal article" date="2022" name="Sci. Total Environ.">
        <title>Prevalence, transmission, and molecular epidemiology of tet(X)-positive bacteria among humans, animals, and environmental niches in China: An epidemiological, and genomic-based study.</title>
        <authorList>
            <person name="Dong N."/>
            <person name="Zeng Y."/>
            <person name="Cai C."/>
            <person name="Sun C."/>
            <person name="Lu J."/>
            <person name="Liu C."/>
            <person name="Zhou H."/>
            <person name="Sun Q."/>
            <person name="Shu L."/>
            <person name="Wang H."/>
            <person name="Wang Y."/>
            <person name="Wang S."/>
            <person name="Wu C."/>
            <person name="Chan E.W."/>
            <person name="Chen G."/>
            <person name="Shen Z."/>
            <person name="Chen S."/>
            <person name="Zhang R."/>
        </authorList>
    </citation>
    <scope>NUCLEOTIDE SEQUENCE</scope>
    <source>
        <strain evidence="11">DF49-4</strain>
    </source>
</reference>
<dbReference type="InterPro" id="IPR036249">
    <property type="entry name" value="Thioredoxin-like_sf"/>
</dbReference>
<reference evidence="14 17" key="4">
    <citation type="journal article" date="2020" name="Front. Cell. Infect. Microbiol.">
        <title>Characterization of Three Porcine Acinetobacter towneri Strains Co-Harboring tet(X3) and bla OXA-58.</title>
        <authorList>
            <person name="Ma J."/>
            <person name="Wang J."/>
            <person name="Feng J."/>
            <person name="Liu Y."/>
            <person name="Yang B."/>
            <person name="Li R."/>
            <person name="Bai L."/>
            <person name="He T."/>
            <person name="Wang X."/>
            <person name="Yang Z."/>
        </authorList>
    </citation>
    <scope>NUCLEOTIDE SEQUENCE [LARGE SCALE GENOMIC DNA]</scope>
    <source>
        <strain evidence="14 17">GX5</strain>
    </source>
</reference>
<dbReference type="PANTHER" id="PTHR35891:SF2">
    <property type="entry name" value="THIOL:DISULFIDE INTERCHANGE PROTEIN DSBA"/>
    <property type="match status" value="1"/>
</dbReference>
<accession>A0A1E8DYH0</accession>
<feature type="chain" id="PRO_5044557382" description="Thiol:disulfide interchange protein" evidence="9">
    <location>
        <begin position="23"/>
        <end position="206"/>
    </location>
</feature>
<dbReference type="EMBL" id="CP071770">
    <property type="protein sequence ID" value="QTD61924.1"/>
    <property type="molecule type" value="Genomic_DNA"/>
</dbReference>
<reference evidence="11" key="5">
    <citation type="submission" date="2020-06" db="EMBL/GenBank/DDBJ databases">
        <authorList>
            <person name="Dong N."/>
        </authorList>
    </citation>
    <scope>NUCLEOTIDE SEQUENCE</scope>
    <source>
        <strain evidence="11">DF49-4</strain>
    </source>
</reference>
<comment type="similarity">
    <text evidence="2">Belongs to the thioredoxin family. DsbA subfamily.</text>
</comment>
<dbReference type="Pfam" id="PF01323">
    <property type="entry name" value="DSBA"/>
    <property type="match status" value="1"/>
</dbReference>
<evidence type="ECO:0000256" key="8">
    <source>
        <dbReference type="PIRSR" id="PIRSR001488-1"/>
    </source>
</evidence>
<evidence type="ECO:0000313" key="16">
    <source>
        <dbReference type="Proteomes" id="UP000405075"/>
    </source>
</evidence>
<evidence type="ECO:0000313" key="15">
    <source>
        <dbReference type="Proteomes" id="UP000186931"/>
    </source>
</evidence>
<organism evidence="12 15">
    <name type="scientific">Acinetobacter towneri</name>
    <dbReference type="NCBI Taxonomy" id="202956"/>
    <lineage>
        <taxon>Bacteria</taxon>
        <taxon>Pseudomonadati</taxon>
        <taxon>Pseudomonadota</taxon>
        <taxon>Gammaproteobacteria</taxon>
        <taxon>Moraxellales</taxon>
        <taxon>Moraxellaceae</taxon>
        <taxon>Acinetobacter</taxon>
    </lineage>
</organism>
<dbReference type="RefSeq" id="WP_004974070.1">
    <property type="nucleotide sequence ID" value="NZ_BBNL01000005.1"/>
</dbReference>
<reference evidence="12 15" key="1">
    <citation type="submission" date="2016-10" db="EMBL/GenBank/DDBJ databases">
        <title>Genome of airborne Acinetobacter sp. 5-2Ac02 in the hospital environment: Species near to Acinetobacter towneri.</title>
        <authorList>
            <person name="Barbosa B."/>
            <person name="Fernandez-Garcia L."/>
            <person name="Gato E."/>
            <person name="Leao R."/>
            <person name="Albano R."/>
            <person name="Fernandez B."/>
            <person name="Fernandez-Cuenca F."/>
            <person name="Marques E."/>
            <person name="Tomas M."/>
        </authorList>
    </citation>
    <scope>NUCLEOTIDE SEQUENCE [LARGE SCALE GENOMIC DNA]</scope>
    <source>
        <strain evidence="12 15">5-2Ac02</strain>
    </source>
</reference>
<evidence type="ECO:0000256" key="1">
    <source>
        <dbReference type="ARBA" id="ARBA00004418"/>
    </source>
</evidence>
<dbReference type="PANTHER" id="PTHR35891">
    <property type="entry name" value="THIOL:DISULFIDE INTERCHANGE PROTEIN DSBA"/>
    <property type="match status" value="1"/>
</dbReference>
<name>A0A1E8DYH0_9GAMM</name>
<dbReference type="Proteomes" id="UP000663954">
    <property type="component" value="Chromosome"/>
</dbReference>
<feature type="domain" description="Thioredoxin" evidence="10">
    <location>
        <begin position="16"/>
        <end position="169"/>
    </location>
</feature>
<evidence type="ECO:0000259" key="10">
    <source>
        <dbReference type="PROSITE" id="PS51352"/>
    </source>
</evidence>
<reference evidence="16" key="2">
    <citation type="submission" date="2019-11" db="EMBL/GenBank/DDBJ databases">
        <title>Escherichia coli 1916D6.</title>
        <authorList>
            <person name="Yao H."/>
            <person name="Du X."/>
            <person name="Yu R."/>
            <person name="Li A."/>
        </authorList>
    </citation>
    <scope>NUCLEOTIDE SEQUENCE [LARGE SCALE GENOMIC DNA]</scope>
    <source>
        <strain evidence="16">19110F47</strain>
    </source>
</reference>
<keyword evidence="6" id="KW-0676">Redox-active center</keyword>
<dbReference type="AlphaFoldDB" id="A0A1E8DYH0"/>
<dbReference type="GO" id="GO:0042597">
    <property type="term" value="C:periplasmic space"/>
    <property type="evidence" value="ECO:0007669"/>
    <property type="project" value="UniProtKB-SubCell"/>
</dbReference>
<dbReference type="InterPro" id="IPR013766">
    <property type="entry name" value="Thioredoxin_domain"/>
</dbReference>
<evidence type="ECO:0000256" key="3">
    <source>
        <dbReference type="ARBA" id="ARBA00022729"/>
    </source>
</evidence>
<proteinExistence type="inferred from homology"/>
<dbReference type="GeneID" id="64221829"/>
<dbReference type="Proteomes" id="UP000405075">
    <property type="component" value="Chromosome"/>
</dbReference>
<feature type="disulfide bond" description="Redox-active" evidence="8">
    <location>
        <begin position="56"/>
        <end position="59"/>
    </location>
</feature>
<dbReference type="InterPro" id="IPR050824">
    <property type="entry name" value="Thiol_disulfide_DsbA"/>
</dbReference>
<evidence type="ECO:0000256" key="9">
    <source>
        <dbReference type="SAM" id="SignalP"/>
    </source>
</evidence>
<evidence type="ECO:0000256" key="5">
    <source>
        <dbReference type="ARBA" id="ARBA00023157"/>
    </source>
</evidence>
<dbReference type="EMBL" id="CP046045">
    <property type="protein sequence ID" value="QGM26387.1"/>
    <property type="molecule type" value="Genomic_DNA"/>
</dbReference>